<evidence type="ECO:0000256" key="5">
    <source>
        <dbReference type="SAM" id="Phobius"/>
    </source>
</evidence>
<dbReference type="PRINTS" id="PR00387">
    <property type="entry name" value="PDIESTERASE1"/>
</dbReference>
<feature type="binding site" evidence="4">
    <location>
        <position position="472"/>
    </location>
    <ligand>
        <name>Zn(2+)</name>
        <dbReference type="ChEBI" id="CHEBI:29105"/>
        <label>2</label>
    </ligand>
</feature>
<feature type="binding site" evidence="4">
    <location>
        <position position="472"/>
    </location>
    <ligand>
        <name>Zn(2+)</name>
        <dbReference type="ChEBI" id="CHEBI:29105"/>
        <label>1</label>
    </ligand>
</feature>
<feature type="transmembrane region" description="Helical" evidence="5">
    <location>
        <begin position="166"/>
        <end position="189"/>
    </location>
</feature>
<dbReference type="CDD" id="cd00077">
    <property type="entry name" value="HDc"/>
    <property type="match status" value="1"/>
</dbReference>
<dbReference type="Gene3D" id="1.10.1300.10">
    <property type="entry name" value="3'5'-cyclic nucleotide phosphodiesterase, catalytic domain"/>
    <property type="match status" value="1"/>
</dbReference>
<feature type="binding site" evidence="4">
    <location>
        <position position="471"/>
    </location>
    <ligand>
        <name>Zn(2+)</name>
        <dbReference type="ChEBI" id="CHEBI:29105"/>
        <label>1</label>
    </ligand>
</feature>
<dbReference type="PROSITE" id="PS51845">
    <property type="entry name" value="PDEASE_I_2"/>
    <property type="match status" value="1"/>
</dbReference>
<keyword evidence="5" id="KW-0472">Membrane</keyword>
<dbReference type="GO" id="GO:0007165">
    <property type="term" value="P:signal transduction"/>
    <property type="evidence" value="ECO:0007669"/>
    <property type="project" value="InterPro"/>
</dbReference>
<keyword evidence="2" id="KW-0378">Hydrolase</keyword>
<dbReference type="AlphaFoldDB" id="A0A433A2B1"/>
<sequence>MAVPRCLTSLHATLYIHERNSLSATFVYLSHCHKKRLPIHLHRNFIQRRKNHTTTTITTITITTTTITTTTITTPTITTTTITTTTITTTTAFHINIFAMAPTLSRLLNFLTFFLTVLTCLQHASVNGVAEPASSSGSAWRIWVWALYVVSLITLLSWWPMKTNHVVLSSLSLSGLFVAFLAATSPLSIVVQLSYVARTCIFSVFGAMSRLSADTTTIEPRRVIDDVKIAVEVPFAAPAMERMNRLISDLHTRPARKSIYRGFCIDPRAVVAPSTPGNACRPALASASPTEHHLPRTIPACEHGLVREILRFANGWNFPIFRFVEVTHNHPLLVLSLHLFEQEGFFERFGIDVEKFATVPILLVSFKYHYFNDDVAWEYVAKSKQFTADINLVPLQITTVSTQLMSYKVSVVLIILSRFMITTKLAMILTLYHRITYGAITASNAILRLSGLRQYLTDLDVLAILFGAIIHDIGHPGVKSDFLIKVGATEALMFNGRNVLENYHLSLAFGLLDHPENNFLENLRREDFIYFNRVVVEMVLATDLVGHDDFLEKFKRRFQPLNGEKVVLSPSVLVKPEDRLTLMQMVVKLADVSTPTKELPTFMRWSKNCLEEFVIQAELEKELGLPFAWYMDKEQMRVPSEQIGFIKRFVMPLWETFDTLVPIPAPMAALRNNLAFWEHRKSLGERAGLREEDFRL</sequence>
<protein>
    <recommendedName>
        <fullName evidence="6">PDEase domain-containing protein</fullName>
    </recommendedName>
</protein>
<dbReference type="InterPro" id="IPR002073">
    <property type="entry name" value="PDEase_catalytic_dom"/>
</dbReference>
<feature type="transmembrane region" description="Helical" evidence="5">
    <location>
        <begin position="142"/>
        <end position="159"/>
    </location>
</feature>
<dbReference type="EMBL" id="RBNI01019517">
    <property type="protein sequence ID" value="RUO96827.1"/>
    <property type="molecule type" value="Genomic_DNA"/>
</dbReference>
<dbReference type="GO" id="GO:0046872">
    <property type="term" value="F:metal ion binding"/>
    <property type="evidence" value="ECO:0007669"/>
    <property type="project" value="UniProtKB-KW"/>
</dbReference>
<feature type="binding site" evidence="4">
    <location>
        <position position="591"/>
    </location>
    <ligand>
        <name>Zn(2+)</name>
        <dbReference type="ChEBI" id="CHEBI:29105"/>
        <label>1</label>
    </ligand>
</feature>
<dbReference type="GO" id="GO:0004114">
    <property type="term" value="F:3',5'-cyclic-nucleotide phosphodiesterase activity"/>
    <property type="evidence" value="ECO:0007669"/>
    <property type="project" value="InterPro"/>
</dbReference>
<keyword evidence="5" id="KW-1133">Transmembrane helix</keyword>
<dbReference type="InterPro" id="IPR003607">
    <property type="entry name" value="HD/PDEase_dom"/>
</dbReference>
<evidence type="ECO:0000256" key="4">
    <source>
        <dbReference type="PIRSR" id="PIRSR623088-3"/>
    </source>
</evidence>
<evidence type="ECO:0000256" key="1">
    <source>
        <dbReference type="ARBA" id="ARBA00022723"/>
    </source>
</evidence>
<dbReference type="PANTHER" id="PTHR11347">
    <property type="entry name" value="CYCLIC NUCLEOTIDE PHOSPHODIESTERASE"/>
    <property type="match status" value="1"/>
</dbReference>
<evidence type="ECO:0000256" key="2">
    <source>
        <dbReference type="ARBA" id="ARBA00022801"/>
    </source>
</evidence>
<dbReference type="Proteomes" id="UP000268093">
    <property type="component" value="Unassembled WGS sequence"/>
</dbReference>
<proteinExistence type="predicted"/>
<dbReference type="SUPFAM" id="SSF109604">
    <property type="entry name" value="HD-domain/PDEase-like"/>
    <property type="match status" value="1"/>
</dbReference>
<reference evidence="7 8" key="1">
    <citation type="journal article" date="2018" name="New Phytol.">
        <title>Phylogenomics of Endogonaceae and evolution of mycorrhizas within Mucoromycota.</title>
        <authorList>
            <person name="Chang Y."/>
            <person name="Desiro A."/>
            <person name="Na H."/>
            <person name="Sandor L."/>
            <person name="Lipzen A."/>
            <person name="Clum A."/>
            <person name="Barry K."/>
            <person name="Grigoriev I.V."/>
            <person name="Martin F.M."/>
            <person name="Stajich J.E."/>
            <person name="Smith M.E."/>
            <person name="Bonito G."/>
            <person name="Spatafora J.W."/>
        </authorList>
    </citation>
    <scope>NUCLEOTIDE SEQUENCE [LARGE SCALE GENOMIC DNA]</scope>
    <source>
        <strain evidence="7 8">GMNB39</strain>
    </source>
</reference>
<organism evidence="7 8">
    <name type="scientific">Jimgerdemannia flammicorona</name>
    <dbReference type="NCBI Taxonomy" id="994334"/>
    <lineage>
        <taxon>Eukaryota</taxon>
        <taxon>Fungi</taxon>
        <taxon>Fungi incertae sedis</taxon>
        <taxon>Mucoromycota</taxon>
        <taxon>Mucoromycotina</taxon>
        <taxon>Endogonomycetes</taxon>
        <taxon>Endogonales</taxon>
        <taxon>Endogonaceae</taxon>
        <taxon>Jimgerdemannia</taxon>
    </lineage>
</organism>
<feature type="transmembrane region" description="Helical" evidence="5">
    <location>
        <begin position="107"/>
        <end position="130"/>
    </location>
</feature>
<dbReference type="Pfam" id="PF00233">
    <property type="entry name" value="PDEase_I"/>
    <property type="match status" value="1"/>
</dbReference>
<evidence type="ECO:0000313" key="8">
    <source>
        <dbReference type="Proteomes" id="UP000268093"/>
    </source>
</evidence>
<accession>A0A433A2B1</accession>
<feature type="domain" description="PDEase" evidence="6">
    <location>
        <begin position="297"/>
        <end position="684"/>
    </location>
</feature>
<evidence type="ECO:0000313" key="7">
    <source>
        <dbReference type="EMBL" id="RUO96827.1"/>
    </source>
</evidence>
<evidence type="ECO:0000259" key="6">
    <source>
        <dbReference type="PROSITE" id="PS51845"/>
    </source>
</evidence>
<dbReference type="OrthoDB" id="546632at2759"/>
<feature type="active site" description="Proton donor" evidence="3">
    <location>
        <position position="433"/>
    </location>
</feature>
<keyword evidence="1 4" id="KW-0479">Metal-binding</keyword>
<keyword evidence="5" id="KW-0812">Transmembrane</keyword>
<dbReference type="InterPro" id="IPR036971">
    <property type="entry name" value="PDEase_catalytic_dom_sf"/>
</dbReference>
<keyword evidence="8" id="KW-1185">Reference proteome</keyword>
<evidence type="ECO:0000256" key="3">
    <source>
        <dbReference type="PIRSR" id="PIRSR623088-1"/>
    </source>
</evidence>
<dbReference type="InterPro" id="IPR023088">
    <property type="entry name" value="PDEase"/>
</dbReference>
<comment type="caution">
    <text evidence="7">The sequence shown here is derived from an EMBL/GenBank/DDBJ whole genome shotgun (WGS) entry which is preliminary data.</text>
</comment>
<gene>
    <name evidence="7" type="ORF">BC936DRAFT_141402</name>
</gene>
<name>A0A433A2B1_9FUNG</name>